<dbReference type="RefSeq" id="WP_254570393.1">
    <property type="nucleotide sequence ID" value="NZ_CP098502.1"/>
</dbReference>
<reference evidence="2 3" key="1">
    <citation type="submission" date="2022-06" db="EMBL/GenBank/DDBJ databases">
        <title>Paraconexibacter antarcticus.</title>
        <authorList>
            <person name="Kim C.S."/>
        </authorList>
    </citation>
    <scope>NUCLEOTIDE SEQUENCE [LARGE SCALE GENOMIC DNA]</scope>
    <source>
        <strain evidence="2 3">02-257</strain>
    </source>
</reference>
<accession>A0ABY5DSY5</accession>
<dbReference type="EMBL" id="CP098502">
    <property type="protein sequence ID" value="UTI63669.1"/>
    <property type="molecule type" value="Genomic_DNA"/>
</dbReference>
<sequence length="415" mass="42142">MKVRPGLSLLTAACFALAPATIAHAGKPVRGGDTTPPTVSIGAPGAGATVAGTITVSGKAADNTSLAGVAVKVDAGAYQTATGTSAWSAPVDSTAYANGTHTITAQATDGAGNRTTTTVTVSVQNAAATPPPDTTAPTVAFGAPAAGATVSGTTTVSGSATDDTSVAAVATSVDGGPWSAASGTAAWSWGWNTTTLTNGTHTVAVRATDAAGNAAVASRSFTVSNTSGTPTVVDSLTTPEGAKILVYSDASGWTAQQVYDLLKPNAYELDKIGPSLTVKAQAATSSQTSTSAGTTGGVYTSFRATIYLQAKAGSTFTSRPDQIVAHEYGHAWTMYHLYLTRQGDWSPWLSARGLLGDSRVDSSYNWSKNEMIADDYRMLFGTSAAVSEAGYINSEATDPRLVPGLKDFFLTGWAR</sequence>
<feature type="signal peptide" evidence="1">
    <location>
        <begin position="1"/>
        <end position="25"/>
    </location>
</feature>
<gene>
    <name evidence="2" type="ORF">NBH00_20285</name>
</gene>
<dbReference type="SUPFAM" id="SSF81296">
    <property type="entry name" value="E set domains"/>
    <property type="match status" value="1"/>
</dbReference>
<evidence type="ECO:0000313" key="2">
    <source>
        <dbReference type="EMBL" id="UTI63669.1"/>
    </source>
</evidence>
<organism evidence="2 3">
    <name type="scientific">Paraconexibacter antarcticus</name>
    <dbReference type="NCBI Taxonomy" id="2949664"/>
    <lineage>
        <taxon>Bacteria</taxon>
        <taxon>Bacillati</taxon>
        <taxon>Actinomycetota</taxon>
        <taxon>Thermoleophilia</taxon>
        <taxon>Solirubrobacterales</taxon>
        <taxon>Paraconexibacteraceae</taxon>
        <taxon>Paraconexibacter</taxon>
    </lineage>
</organism>
<evidence type="ECO:0000313" key="3">
    <source>
        <dbReference type="Proteomes" id="UP001056035"/>
    </source>
</evidence>
<protein>
    <submittedName>
        <fullName evidence="2">Ig-like domain-containing protein</fullName>
    </submittedName>
</protein>
<dbReference type="Gene3D" id="2.60.40.10">
    <property type="entry name" value="Immunoglobulins"/>
    <property type="match status" value="2"/>
</dbReference>
<feature type="chain" id="PRO_5047390394" evidence="1">
    <location>
        <begin position="26"/>
        <end position="415"/>
    </location>
</feature>
<keyword evidence="3" id="KW-1185">Reference proteome</keyword>
<proteinExistence type="predicted"/>
<dbReference type="Proteomes" id="UP001056035">
    <property type="component" value="Chromosome"/>
</dbReference>
<keyword evidence="1" id="KW-0732">Signal</keyword>
<name>A0ABY5DSY5_9ACTN</name>
<dbReference type="InterPro" id="IPR014756">
    <property type="entry name" value="Ig_E-set"/>
</dbReference>
<dbReference type="InterPro" id="IPR013783">
    <property type="entry name" value="Ig-like_fold"/>
</dbReference>
<dbReference type="Pfam" id="PF17957">
    <property type="entry name" value="Big_7"/>
    <property type="match status" value="2"/>
</dbReference>
<evidence type="ECO:0000256" key="1">
    <source>
        <dbReference type="SAM" id="SignalP"/>
    </source>
</evidence>